<name>A0A1S2U202_CAMJU</name>
<evidence type="ECO:0000313" key="1">
    <source>
        <dbReference type="EMBL" id="ECZ5738331.1"/>
    </source>
</evidence>
<evidence type="ECO:0000313" key="2">
    <source>
        <dbReference type="Proteomes" id="UP000421425"/>
    </source>
</evidence>
<gene>
    <name evidence="1" type="ORF">F8Y55_06690</name>
</gene>
<dbReference type="Proteomes" id="UP000421425">
    <property type="component" value="Unassembled WGS sequence"/>
</dbReference>
<dbReference type="AlphaFoldDB" id="A0A1S2U202"/>
<dbReference type="InterPro" id="IPR024524">
    <property type="entry name" value="DUF3800"/>
</dbReference>
<protein>
    <submittedName>
        <fullName evidence="1">DUF3800 domain-containing protein</fullName>
    </submittedName>
</protein>
<organism evidence="1 2">
    <name type="scientific">Campylobacter jejuni</name>
    <dbReference type="NCBI Taxonomy" id="197"/>
    <lineage>
        <taxon>Bacteria</taxon>
        <taxon>Pseudomonadati</taxon>
        <taxon>Campylobacterota</taxon>
        <taxon>Epsilonproteobacteria</taxon>
        <taxon>Campylobacterales</taxon>
        <taxon>Campylobacteraceae</taxon>
        <taxon>Campylobacter</taxon>
    </lineage>
</organism>
<dbReference type="RefSeq" id="WP_052949205.1">
    <property type="nucleotide sequence ID" value="NZ_CUVR01000001.1"/>
</dbReference>
<accession>A0A1S2U202</accession>
<dbReference type="EMBL" id="AALHBX010000011">
    <property type="protein sequence ID" value="ECZ5738331.1"/>
    <property type="molecule type" value="Genomic_DNA"/>
</dbReference>
<reference evidence="1 2" key="1">
    <citation type="submission" date="2019-10" db="EMBL/GenBank/DDBJ databases">
        <authorList>
            <consortium name="PulseNet: The National Subtyping Network for Foodborne Disease Surveillance"/>
            <person name="Tarr C.L."/>
            <person name="Trees E."/>
            <person name="Katz L.S."/>
            <person name="Carleton-Romer H.A."/>
            <person name="Stroika S."/>
            <person name="Kucerova Z."/>
            <person name="Roache K.F."/>
            <person name="Sabol A.L."/>
            <person name="Besser J."/>
            <person name="Gerner-Smidt P."/>
        </authorList>
    </citation>
    <scope>NUCLEOTIDE SEQUENCE [LARGE SCALE GENOMIC DNA]</scope>
    <source>
        <strain evidence="1 2">PNUSAC012091</strain>
    </source>
</reference>
<dbReference type="Pfam" id="PF12686">
    <property type="entry name" value="DUF3800"/>
    <property type="match status" value="1"/>
</dbReference>
<comment type="caution">
    <text evidence="1">The sequence shown here is derived from an EMBL/GenBank/DDBJ whole genome shotgun (WGS) entry which is preliminary data.</text>
</comment>
<proteinExistence type="predicted"/>
<sequence length="257" mass="30326">MMKFLYLDDSGNSGLNLDDAEQPLFILGGVVIDTEEWQKINEEIENIKAKYKIQDEIHAIEITNSKGIFKEWSLEKKNNLIKELLNIIVEYKLKIIFFKVIKKNYKAYFETHFTQAQNKMLKIPPYILAYSYVLQIYEQSLNDDESNGIVISDEQDSDILADNTLKILRVIDEPDIKIKKIIEKNFFINSKESNLIQLADICVYHIKRYYEMEVKENISAKSKENREMFFKIIENNVYNLKLDPTQHKILGFLMNDF</sequence>